<protein>
    <submittedName>
        <fullName evidence="2">Uncharacterized protein</fullName>
    </submittedName>
</protein>
<feature type="region of interest" description="Disordered" evidence="1">
    <location>
        <begin position="1"/>
        <end position="32"/>
    </location>
</feature>
<proteinExistence type="predicted"/>
<name>A0A6N9YM78_9ACTN</name>
<gene>
    <name evidence="2" type="ORF">G1H11_12025</name>
</gene>
<sequence>MSKSMSPFRRRRTQKSAADHPQERSPHTQAELADDELELVLASQDRLLMAEAQAAEQHAELRYALDCVQHMSKQPDGRWASQIAEMIELGDAAEPWHWARLTVAAASRWITAMPMPLVARTQREIAAAAEGAEGSMVPEFPGWVAGRAAMPFAIADYVLFDHLMIEVFLVQWAPALAERAGGGRSWAETPGVVYELAGVDGVELQVRSRRDGSLRSVRHFSELVGLSPGDLVYGRLIEVPGDPGLMFAAPPIVVDDVVAQRLSRPSADDELLGEPFESRCASLGAAVRSGSGCRRNEPTASECVPPLRRIPTDAAVHADRA</sequence>
<comment type="caution">
    <text evidence="2">The sequence shown here is derived from an EMBL/GenBank/DDBJ whole genome shotgun (WGS) entry which is preliminary data.</text>
</comment>
<keyword evidence="3" id="KW-1185">Reference proteome</keyword>
<reference evidence="2 3" key="1">
    <citation type="submission" date="2020-02" db="EMBL/GenBank/DDBJ databases">
        <authorList>
            <person name="Li X.-J."/>
            <person name="Feng X.-M."/>
        </authorList>
    </citation>
    <scope>NUCLEOTIDE SEQUENCE [LARGE SCALE GENOMIC DNA]</scope>
    <source>
        <strain evidence="2 3">CGMCC 4.7225</strain>
    </source>
</reference>
<dbReference type="Proteomes" id="UP000469185">
    <property type="component" value="Unassembled WGS sequence"/>
</dbReference>
<accession>A0A6N9YM78</accession>
<dbReference type="AlphaFoldDB" id="A0A6N9YM78"/>
<organism evidence="2 3">
    <name type="scientific">Phytoactinopolyspora alkaliphila</name>
    <dbReference type="NCBI Taxonomy" id="1783498"/>
    <lineage>
        <taxon>Bacteria</taxon>
        <taxon>Bacillati</taxon>
        <taxon>Actinomycetota</taxon>
        <taxon>Actinomycetes</taxon>
        <taxon>Jiangellales</taxon>
        <taxon>Jiangellaceae</taxon>
        <taxon>Phytoactinopolyspora</taxon>
    </lineage>
</organism>
<evidence type="ECO:0000256" key="1">
    <source>
        <dbReference type="SAM" id="MobiDB-lite"/>
    </source>
</evidence>
<dbReference type="EMBL" id="JAAGOB010000005">
    <property type="protein sequence ID" value="NED96037.1"/>
    <property type="molecule type" value="Genomic_DNA"/>
</dbReference>
<feature type="compositionally biased region" description="Basic and acidic residues" evidence="1">
    <location>
        <begin position="17"/>
        <end position="26"/>
    </location>
</feature>
<evidence type="ECO:0000313" key="3">
    <source>
        <dbReference type="Proteomes" id="UP000469185"/>
    </source>
</evidence>
<dbReference type="RefSeq" id="WP_163818781.1">
    <property type="nucleotide sequence ID" value="NZ_JAAGOB010000005.1"/>
</dbReference>
<evidence type="ECO:0000313" key="2">
    <source>
        <dbReference type="EMBL" id="NED96037.1"/>
    </source>
</evidence>